<gene>
    <name evidence="2" type="ORF">GA0061094_0973</name>
</gene>
<evidence type="ECO:0000313" key="3">
    <source>
        <dbReference type="Proteomes" id="UP000181997"/>
    </source>
</evidence>
<organism evidence="2 3">
    <name type="scientific">[Bacillus] enclensis</name>
    <dbReference type="NCBI Taxonomy" id="1402860"/>
    <lineage>
        <taxon>Bacteria</taxon>
        <taxon>Bacillati</taxon>
        <taxon>Bacillota</taxon>
        <taxon>Bacilli</taxon>
        <taxon>Bacillales</taxon>
        <taxon>Bacillaceae</taxon>
        <taxon>Rossellomorea</taxon>
    </lineage>
</organism>
<dbReference type="Proteomes" id="UP000181997">
    <property type="component" value="Unassembled WGS sequence"/>
</dbReference>
<dbReference type="AlphaFoldDB" id="A0A1C3ZTL6"/>
<name>A0A1C3ZTL6_9BACI</name>
<accession>A0A1C3ZTL6</accession>
<sequence>MNEPTIRESSTSRMFFLFQHAIFLVVQLLFYINFFGIYIVDVKSLQLLIGVQDEDS</sequence>
<dbReference type="EMBL" id="FMAU01000001">
    <property type="protein sequence ID" value="SCB85757.1"/>
    <property type="molecule type" value="Genomic_DNA"/>
</dbReference>
<keyword evidence="3" id="KW-1185">Reference proteome</keyword>
<reference evidence="3" key="1">
    <citation type="submission" date="2016-08" db="EMBL/GenBank/DDBJ databases">
        <authorList>
            <person name="Varghese N."/>
            <person name="Submissions Spin"/>
        </authorList>
    </citation>
    <scope>NUCLEOTIDE SEQUENCE [LARGE SCALE GENOMIC DNA]</scope>
    <source>
        <strain evidence="3">SGD-1123</strain>
    </source>
</reference>
<feature type="transmembrane region" description="Helical" evidence="1">
    <location>
        <begin position="21"/>
        <end position="40"/>
    </location>
</feature>
<keyword evidence="1" id="KW-0812">Transmembrane</keyword>
<protein>
    <submittedName>
        <fullName evidence="2">Uncharacterized protein</fullName>
    </submittedName>
</protein>
<evidence type="ECO:0000256" key="1">
    <source>
        <dbReference type="SAM" id="Phobius"/>
    </source>
</evidence>
<keyword evidence="1" id="KW-0472">Membrane</keyword>
<proteinExistence type="predicted"/>
<keyword evidence="1" id="KW-1133">Transmembrane helix</keyword>
<evidence type="ECO:0000313" key="2">
    <source>
        <dbReference type="EMBL" id="SCB85757.1"/>
    </source>
</evidence>